<feature type="transmembrane region" description="Helical" evidence="1">
    <location>
        <begin position="152"/>
        <end position="176"/>
    </location>
</feature>
<keyword evidence="1" id="KW-1133">Transmembrane helix</keyword>
<protein>
    <recommendedName>
        <fullName evidence="4">Transmembrane protein</fullName>
    </recommendedName>
</protein>
<reference evidence="2 3" key="1">
    <citation type="journal article" date="2013" name="Genome Biol.">
        <title>The genome sequence of the most widely cultivated cacao type and its use to identify candidate genes regulating pod color.</title>
        <authorList>
            <person name="Motamayor J.C."/>
            <person name="Mockaitis K."/>
            <person name="Schmutz J."/>
            <person name="Haiminen N."/>
            <person name="Iii D.L."/>
            <person name="Cornejo O."/>
            <person name="Findley S.D."/>
            <person name="Zheng P."/>
            <person name="Utro F."/>
            <person name="Royaert S."/>
            <person name="Saski C."/>
            <person name="Jenkins J."/>
            <person name="Podicheti R."/>
            <person name="Zhao M."/>
            <person name="Scheffler B.E."/>
            <person name="Stack J.C."/>
            <person name="Feltus F.A."/>
            <person name="Mustiga G.M."/>
            <person name="Amores F."/>
            <person name="Phillips W."/>
            <person name="Marelli J.P."/>
            <person name="May G.D."/>
            <person name="Shapiro H."/>
            <person name="Ma J."/>
            <person name="Bustamante C.D."/>
            <person name="Schnell R.J."/>
            <person name="Main D."/>
            <person name="Gilbert D."/>
            <person name="Parida L."/>
            <person name="Kuhn D.N."/>
        </authorList>
    </citation>
    <scope>NUCLEOTIDE SEQUENCE [LARGE SCALE GENOMIC DNA]</scope>
    <source>
        <strain evidence="3">cv. Matina 1-6</strain>
    </source>
</reference>
<gene>
    <name evidence="2" type="ORF">TCM_037887</name>
</gene>
<evidence type="ECO:0000313" key="2">
    <source>
        <dbReference type="EMBL" id="EOY30803.1"/>
    </source>
</evidence>
<dbReference type="EMBL" id="CM001887">
    <property type="protein sequence ID" value="EOY30803.1"/>
    <property type="molecule type" value="Genomic_DNA"/>
</dbReference>
<keyword evidence="3" id="KW-1185">Reference proteome</keyword>
<dbReference type="Proteomes" id="UP000026915">
    <property type="component" value="Chromosome 9"/>
</dbReference>
<dbReference type="Gramene" id="EOY30803">
    <property type="protein sequence ID" value="EOY30803"/>
    <property type="gene ID" value="TCM_037887"/>
</dbReference>
<dbReference type="HOGENOM" id="CLU_1301622_0_0_1"/>
<name>A0A061GN36_THECC</name>
<evidence type="ECO:0000313" key="3">
    <source>
        <dbReference type="Proteomes" id="UP000026915"/>
    </source>
</evidence>
<organism evidence="2 3">
    <name type="scientific">Theobroma cacao</name>
    <name type="common">Cacao</name>
    <name type="synonym">Cocoa</name>
    <dbReference type="NCBI Taxonomy" id="3641"/>
    <lineage>
        <taxon>Eukaryota</taxon>
        <taxon>Viridiplantae</taxon>
        <taxon>Streptophyta</taxon>
        <taxon>Embryophyta</taxon>
        <taxon>Tracheophyta</taxon>
        <taxon>Spermatophyta</taxon>
        <taxon>Magnoliopsida</taxon>
        <taxon>eudicotyledons</taxon>
        <taxon>Gunneridae</taxon>
        <taxon>Pentapetalae</taxon>
        <taxon>rosids</taxon>
        <taxon>malvids</taxon>
        <taxon>Malvales</taxon>
        <taxon>Malvaceae</taxon>
        <taxon>Byttnerioideae</taxon>
        <taxon>Theobroma</taxon>
    </lineage>
</organism>
<proteinExistence type="predicted"/>
<keyword evidence="1" id="KW-0472">Membrane</keyword>
<accession>A0A061GN36</accession>
<evidence type="ECO:0000256" key="1">
    <source>
        <dbReference type="SAM" id="Phobius"/>
    </source>
</evidence>
<dbReference type="AlphaFoldDB" id="A0A061GN36"/>
<evidence type="ECO:0008006" key="4">
    <source>
        <dbReference type="Google" id="ProtNLM"/>
    </source>
</evidence>
<keyword evidence="1" id="KW-0812">Transmembrane</keyword>
<dbReference type="InParanoid" id="A0A061GN36"/>
<sequence length="212" mass="24094">MAFVLSSLCFLFLTIMLPFSLKKNNLHFFLALFLLSAPFAGDGMQDLADRLSIPLLKFPFFLSAPAVAPLSLVSRQPPLLSPFLRSVPLLLAPDPSLSLARRHFQIWCRASRRSSLWCRASRRSSLSFSVRRSFPSRQIFTVAAPFPFLLRFLLWVFGVAAAPFPLLLRFLLWIFLAPPFVARIPLPFIPDFWALEGALHYPARREKFASGR</sequence>